<dbReference type="PANTHER" id="PTHR43011:SF1">
    <property type="entry name" value="IRON-SULFUR CLUSTER ASSEMBLY 2 HOMOLOG, MITOCHONDRIAL"/>
    <property type="match status" value="1"/>
</dbReference>
<dbReference type="SUPFAM" id="SSF89360">
    <property type="entry name" value="HesB-like domain"/>
    <property type="match status" value="1"/>
</dbReference>
<feature type="domain" description="Core" evidence="1">
    <location>
        <begin position="2"/>
        <end position="90"/>
    </location>
</feature>
<dbReference type="Proteomes" id="UP000005104">
    <property type="component" value="Chromosome"/>
</dbReference>
<name>H5Y194_9FIRM</name>
<evidence type="ECO:0000313" key="3">
    <source>
        <dbReference type="Proteomes" id="UP000005104"/>
    </source>
</evidence>
<dbReference type="eggNOG" id="COG0316">
    <property type="taxonomic scope" value="Bacteria"/>
</dbReference>
<dbReference type="PANTHER" id="PTHR43011">
    <property type="entry name" value="IRON-SULFUR CLUSTER ASSEMBLY 2 HOMOLOG, MITOCHONDRIAL"/>
    <property type="match status" value="1"/>
</dbReference>
<dbReference type="RefSeq" id="WP_007778333.1">
    <property type="nucleotide sequence ID" value="NZ_CM001441.1"/>
</dbReference>
<evidence type="ECO:0000313" key="2">
    <source>
        <dbReference type="EMBL" id="EHQ87432.1"/>
    </source>
</evidence>
<proteinExistence type="predicted"/>
<protein>
    <submittedName>
        <fullName evidence="2">Iron-sulfur cluster assembly accessory protein</fullName>
    </submittedName>
</protein>
<dbReference type="InterPro" id="IPR000361">
    <property type="entry name" value="ATAP_core_dom"/>
</dbReference>
<dbReference type="InterPro" id="IPR016092">
    <property type="entry name" value="ATAP"/>
</dbReference>
<dbReference type="STRING" id="768710.DesyoDRAFT_0235"/>
<reference evidence="2 3" key="1">
    <citation type="submission" date="2011-11" db="EMBL/GenBank/DDBJ databases">
        <title>The Noncontiguous Finished genome of Desulfosporosinus youngiae DSM 17734.</title>
        <authorList>
            <consortium name="US DOE Joint Genome Institute (JGI-PGF)"/>
            <person name="Lucas S."/>
            <person name="Han J."/>
            <person name="Lapidus A."/>
            <person name="Cheng J.-F."/>
            <person name="Goodwin L."/>
            <person name="Pitluck S."/>
            <person name="Peters L."/>
            <person name="Ovchinnikova G."/>
            <person name="Lu M."/>
            <person name="Land M.L."/>
            <person name="Hauser L."/>
            <person name="Pester M."/>
            <person name="Spring S."/>
            <person name="Ollivier B."/>
            <person name="Rattei T."/>
            <person name="Klenk H.-P."/>
            <person name="Wagner M."/>
            <person name="Loy A."/>
            <person name="Woyke T.J."/>
        </authorList>
    </citation>
    <scope>NUCLEOTIDE SEQUENCE [LARGE SCALE GENOMIC DNA]</scope>
    <source>
        <strain evidence="2 3">DSM 17734</strain>
    </source>
</reference>
<dbReference type="GO" id="GO:0051537">
    <property type="term" value="F:2 iron, 2 sulfur cluster binding"/>
    <property type="evidence" value="ECO:0007669"/>
    <property type="project" value="TreeGrafter"/>
</dbReference>
<gene>
    <name evidence="2" type="ORF">DesyoDRAFT_0235</name>
</gene>
<dbReference type="Pfam" id="PF01521">
    <property type="entry name" value="Fe-S_biosyn"/>
    <property type="match status" value="1"/>
</dbReference>
<dbReference type="GO" id="GO:0051539">
    <property type="term" value="F:4 iron, 4 sulfur cluster binding"/>
    <property type="evidence" value="ECO:0007669"/>
    <property type="project" value="TreeGrafter"/>
</dbReference>
<dbReference type="GO" id="GO:0016226">
    <property type="term" value="P:iron-sulfur cluster assembly"/>
    <property type="evidence" value="ECO:0007669"/>
    <property type="project" value="InterPro"/>
</dbReference>
<dbReference type="OrthoDB" id="9801228at2"/>
<dbReference type="GO" id="GO:0005506">
    <property type="term" value="F:iron ion binding"/>
    <property type="evidence" value="ECO:0007669"/>
    <property type="project" value="TreeGrafter"/>
</dbReference>
<evidence type="ECO:0000259" key="1">
    <source>
        <dbReference type="Pfam" id="PF01521"/>
    </source>
</evidence>
<dbReference type="EMBL" id="CM001441">
    <property type="protein sequence ID" value="EHQ87432.1"/>
    <property type="molecule type" value="Genomic_DNA"/>
</dbReference>
<keyword evidence="3" id="KW-1185">Reference proteome</keyword>
<sequence length="113" mass="11902">MVKITELAAQKVKEVLKAQNKENALLRLYLVGMGCGGPNFGMTLDESKTEDDVLDQEHGVSIVVETKLSMYLEGAVIDYIESDNGGGFEIRMAKMPSSGGCDSGCCGGCGGSC</sequence>
<dbReference type="AlphaFoldDB" id="H5Y194"/>
<accession>H5Y194</accession>
<dbReference type="InterPro" id="IPR035903">
    <property type="entry name" value="HesB-like_dom_sf"/>
</dbReference>
<dbReference type="HOGENOM" id="CLU_069054_5_2_9"/>
<dbReference type="Gene3D" id="2.60.300.12">
    <property type="entry name" value="HesB-like domain"/>
    <property type="match status" value="1"/>
</dbReference>
<dbReference type="NCBIfam" id="TIGR00049">
    <property type="entry name" value="iron-sulfur cluster assembly accessory protein"/>
    <property type="match status" value="1"/>
</dbReference>
<organism evidence="2 3">
    <name type="scientific">Desulfosporosinus youngiae DSM 17734</name>
    <dbReference type="NCBI Taxonomy" id="768710"/>
    <lineage>
        <taxon>Bacteria</taxon>
        <taxon>Bacillati</taxon>
        <taxon>Bacillota</taxon>
        <taxon>Clostridia</taxon>
        <taxon>Eubacteriales</taxon>
        <taxon>Desulfitobacteriaceae</taxon>
        <taxon>Desulfosporosinus</taxon>
    </lineage>
</organism>